<proteinExistence type="predicted"/>
<keyword evidence="8" id="KW-1185">Reference proteome</keyword>
<dbReference type="InterPro" id="IPR009057">
    <property type="entry name" value="Homeodomain-like_sf"/>
</dbReference>
<dbReference type="EMBL" id="NRSZ01001321">
    <property type="protein sequence ID" value="PNY18161.1"/>
    <property type="molecule type" value="Genomic_DNA"/>
</dbReference>
<feature type="DNA-binding region" description="Homeobox" evidence="4">
    <location>
        <begin position="192"/>
        <end position="254"/>
    </location>
</feature>
<organism evidence="7 8">
    <name type="scientific">Tolypocladium capitatum</name>
    <dbReference type="NCBI Taxonomy" id="45235"/>
    <lineage>
        <taxon>Eukaryota</taxon>
        <taxon>Fungi</taxon>
        <taxon>Dikarya</taxon>
        <taxon>Ascomycota</taxon>
        <taxon>Pezizomycotina</taxon>
        <taxon>Sordariomycetes</taxon>
        <taxon>Hypocreomycetidae</taxon>
        <taxon>Hypocreales</taxon>
        <taxon>Ophiocordycipitaceae</taxon>
        <taxon>Tolypocladium</taxon>
    </lineage>
</organism>
<keyword evidence="2 4" id="KW-0371">Homeobox</keyword>
<name>A0A2K3PSA5_9HYPO</name>
<accession>A0A2K3PSA5</accession>
<evidence type="ECO:0000256" key="2">
    <source>
        <dbReference type="ARBA" id="ARBA00023155"/>
    </source>
</evidence>
<gene>
    <name evidence="7" type="ORF">TCAP_07599</name>
</gene>
<keyword evidence="1 4" id="KW-0238">DNA-binding</keyword>
<dbReference type="InterPro" id="IPR001356">
    <property type="entry name" value="HD"/>
</dbReference>
<dbReference type="InterPro" id="IPR050224">
    <property type="entry name" value="TALE_homeobox"/>
</dbReference>
<dbReference type="GO" id="GO:0003677">
    <property type="term" value="F:DNA binding"/>
    <property type="evidence" value="ECO:0007669"/>
    <property type="project" value="UniProtKB-UniRule"/>
</dbReference>
<dbReference type="SMART" id="SM00389">
    <property type="entry name" value="HOX"/>
    <property type="match status" value="1"/>
</dbReference>
<keyword evidence="3 4" id="KW-0539">Nucleus</keyword>
<comment type="subcellular location">
    <subcellularLocation>
        <location evidence="4">Nucleus</location>
    </subcellularLocation>
</comment>
<dbReference type="Pfam" id="PF05920">
    <property type="entry name" value="Homeobox_KN"/>
    <property type="match status" value="1"/>
</dbReference>
<dbReference type="PROSITE" id="PS50071">
    <property type="entry name" value="HOMEOBOX_2"/>
    <property type="match status" value="1"/>
</dbReference>
<sequence>MSLHDAFFLGEIASGGQPVAGDAGTPAGLEGAGVDNSPGADLADLDWSDAFLFGSEDAGCTPPFTPPFTPAAPGLEAPDVGQFQPHGFAAAVPPGARPEHLGMAEFFLKNGAWRPPEPCSHCRRTRLQCFMLQTTPANPNPVNSCSSCVALFRQCSLAERSKRQPSHFETTSPVIGRLHGVSEEAPAGEPATSRTWDSRSSRRTQVLRDWFARNFEHPYPTDDDKASLCEQSGLSRTQVVNWFTNARRRHRLSARP</sequence>
<dbReference type="OrthoDB" id="4921226at2759"/>
<dbReference type="SUPFAM" id="SSF46689">
    <property type="entry name" value="Homeodomain-like"/>
    <property type="match status" value="1"/>
</dbReference>
<dbReference type="STRING" id="45235.A0A2K3PSA5"/>
<dbReference type="Gene3D" id="1.10.10.60">
    <property type="entry name" value="Homeodomain-like"/>
    <property type="match status" value="1"/>
</dbReference>
<comment type="caution">
    <text evidence="7">The sequence shown here is derived from an EMBL/GenBank/DDBJ whole genome shotgun (WGS) entry which is preliminary data.</text>
</comment>
<dbReference type="AlphaFoldDB" id="A0A2K3PSA5"/>
<dbReference type="CDD" id="cd00086">
    <property type="entry name" value="homeodomain"/>
    <property type="match status" value="1"/>
</dbReference>
<dbReference type="GO" id="GO:0006355">
    <property type="term" value="P:regulation of DNA-templated transcription"/>
    <property type="evidence" value="ECO:0007669"/>
    <property type="project" value="InterPro"/>
</dbReference>
<reference evidence="7 8" key="1">
    <citation type="submission" date="2017-08" db="EMBL/GenBank/DDBJ databases">
        <title>Harnessing the power of phylogenomics to disentangle the directionality and signatures of interkingdom host jumping in the parasitic fungal genus Tolypocladium.</title>
        <authorList>
            <person name="Quandt C.A."/>
            <person name="Patterson W."/>
            <person name="Spatafora J.W."/>
        </authorList>
    </citation>
    <scope>NUCLEOTIDE SEQUENCE [LARGE SCALE GENOMIC DNA]</scope>
    <source>
        <strain evidence="7 8">CBS 113982</strain>
    </source>
</reference>
<evidence type="ECO:0000313" key="8">
    <source>
        <dbReference type="Proteomes" id="UP000236621"/>
    </source>
</evidence>
<feature type="region of interest" description="Disordered" evidence="5">
    <location>
        <begin position="180"/>
        <end position="200"/>
    </location>
</feature>
<evidence type="ECO:0000256" key="1">
    <source>
        <dbReference type="ARBA" id="ARBA00023125"/>
    </source>
</evidence>
<evidence type="ECO:0000313" key="7">
    <source>
        <dbReference type="EMBL" id="PNY18161.1"/>
    </source>
</evidence>
<feature type="domain" description="Homeobox" evidence="6">
    <location>
        <begin position="190"/>
        <end position="253"/>
    </location>
</feature>
<evidence type="ECO:0000259" key="6">
    <source>
        <dbReference type="PROSITE" id="PS50071"/>
    </source>
</evidence>
<dbReference type="Proteomes" id="UP000236621">
    <property type="component" value="Unassembled WGS sequence"/>
</dbReference>
<protein>
    <submittedName>
        <fullName evidence="7">Homeobox and C2H2 transcription factor</fullName>
    </submittedName>
</protein>
<feature type="non-terminal residue" evidence="7">
    <location>
        <position position="256"/>
    </location>
</feature>
<evidence type="ECO:0000256" key="4">
    <source>
        <dbReference type="PROSITE-ProRule" id="PRU00108"/>
    </source>
</evidence>
<dbReference type="PANTHER" id="PTHR11850">
    <property type="entry name" value="HOMEOBOX PROTEIN TRANSCRIPTION FACTORS"/>
    <property type="match status" value="1"/>
</dbReference>
<dbReference type="GO" id="GO:0005634">
    <property type="term" value="C:nucleus"/>
    <property type="evidence" value="ECO:0007669"/>
    <property type="project" value="UniProtKB-SubCell"/>
</dbReference>
<dbReference type="InterPro" id="IPR008422">
    <property type="entry name" value="KN_HD"/>
</dbReference>
<evidence type="ECO:0000256" key="3">
    <source>
        <dbReference type="ARBA" id="ARBA00023242"/>
    </source>
</evidence>
<evidence type="ECO:0000256" key="5">
    <source>
        <dbReference type="SAM" id="MobiDB-lite"/>
    </source>
</evidence>